<dbReference type="InterPro" id="IPR000262">
    <property type="entry name" value="FMN-dep_DH"/>
</dbReference>
<dbReference type="InterPro" id="IPR012133">
    <property type="entry name" value="Alpha-hydoxy_acid_DH_FMN"/>
</dbReference>
<feature type="active site" description="Proton acceptor" evidence="6">
    <location>
        <position position="271"/>
    </location>
</feature>
<dbReference type="InterPro" id="IPR013785">
    <property type="entry name" value="Aldolase_TIM"/>
</dbReference>
<feature type="binding site" evidence="7">
    <location>
        <position position="184"/>
    </location>
    <ligand>
        <name>glyoxylate</name>
        <dbReference type="ChEBI" id="CHEBI:36655"/>
    </ligand>
</feature>
<keyword evidence="7" id="KW-0285">Flavoprotein</keyword>
<reference evidence="10" key="1">
    <citation type="submission" date="2017-03" db="EMBL/GenBank/DDBJ databases">
        <title>Genomes of endolithic fungi from Antarctica.</title>
        <authorList>
            <person name="Coleine C."/>
            <person name="Masonjones S."/>
            <person name="Stajich J.E."/>
        </authorList>
    </citation>
    <scope>NUCLEOTIDE SEQUENCE [LARGE SCALE GENOMIC DNA]</scope>
    <source>
        <strain evidence="10">CCFEE 5527</strain>
    </source>
</reference>
<evidence type="ECO:0000256" key="7">
    <source>
        <dbReference type="PIRSR" id="PIRSR000138-2"/>
    </source>
</evidence>
<dbReference type="SUPFAM" id="SSF51395">
    <property type="entry name" value="FMN-linked oxidoreductases"/>
    <property type="match status" value="1"/>
</dbReference>
<feature type="binding site" evidence="7">
    <location>
        <position position="247"/>
    </location>
    <ligand>
        <name>FMN</name>
        <dbReference type="ChEBI" id="CHEBI:58210"/>
    </ligand>
</feature>
<evidence type="ECO:0000313" key="9">
    <source>
        <dbReference type="EMBL" id="OQO15034.1"/>
    </source>
</evidence>
<dbReference type="GO" id="GO:0010181">
    <property type="term" value="F:FMN binding"/>
    <property type="evidence" value="ECO:0007669"/>
    <property type="project" value="InterPro"/>
</dbReference>
<dbReference type="PROSITE" id="PS00557">
    <property type="entry name" value="FMN_HYDROXY_ACID_DH_1"/>
    <property type="match status" value="1"/>
</dbReference>
<comment type="cofactor">
    <cofactor evidence="1">
        <name>FMN</name>
        <dbReference type="ChEBI" id="CHEBI:58210"/>
    </cofactor>
</comment>
<dbReference type="PROSITE" id="PS51349">
    <property type="entry name" value="FMN_HYDROXY_ACID_DH_2"/>
    <property type="match status" value="1"/>
</dbReference>
<keyword evidence="2" id="KW-0560">Oxidoreductase</keyword>
<feature type="binding site" evidence="7">
    <location>
        <position position="119"/>
    </location>
    <ligand>
        <name>FMN</name>
        <dbReference type="ChEBI" id="CHEBI:58210"/>
    </ligand>
</feature>
<dbReference type="PANTHER" id="PTHR10578:SF149">
    <property type="entry name" value="2-HYDROXYACID OXIDASE 2"/>
    <property type="match status" value="1"/>
</dbReference>
<evidence type="ECO:0000313" key="10">
    <source>
        <dbReference type="Proteomes" id="UP000192596"/>
    </source>
</evidence>
<sequence>MSGGAPKPVPVSSDKILCIPDLQKAASKKLPTSAREFYNSGSTDQITINENSTAFSKYRLRPRVLVDVSKADTSIALFGRKLEFPLGVSPAGMHAMAHPDGEKATSRACAKAGVAMGISSYANYPIADIRSACLSSSGIPQIDHVIQLYTMKDRAMQLRIIREAEARGCKAIFLTADSPVLGVRYNEWRNDFRTPEGLEFPIIERDTEMIRKVTHDDTFTSFNDDTHNWARDIPWLKSVTGMEIWIKGILTAEDTLMAIETSCHGIIVSNHGGRQLDGVPATIDALPECVAAAAGRIRIHVDGGIRSGTDIFKALALGAECCWVGRPAIWGLAYDGQAGVEIMLETLRIEFKRCMQLTGCNSVKDITKACLGVYRVDGPLARL</sequence>
<feature type="binding site" evidence="7">
    <location>
        <begin position="302"/>
        <end position="306"/>
    </location>
    <ligand>
        <name>FMN</name>
        <dbReference type="ChEBI" id="CHEBI:58210"/>
    </ligand>
</feature>
<dbReference type="Gene3D" id="3.20.20.70">
    <property type="entry name" value="Aldolase class I"/>
    <property type="match status" value="1"/>
</dbReference>
<dbReference type="PANTHER" id="PTHR10578">
    <property type="entry name" value="S -2-HYDROXY-ACID OXIDASE-RELATED"/>
    <property type="match status" value="1"/>
</dbReference>
<accession>A0A1V8TUP5</accession>
<evidence type="ECO:0000256" key="3">
    <source>
        <dbReference type="ARBA" id="ARBA00024042"/>
    </source>
</evidence>
<dbReference type="Pfam" id="PF01070">
    <property type="entry name" value="FMN_dh"/>
    <property type="match status" value="1"/>
</dbReference>
<feature type="domain" description="FMN hydroxy acid dehydrogenase" evidence="8">
    <location>
        <begin position="11"/>
        <end position="376"/>
    </location>
</feature>
<feature type="binding site" evidence="7">
    <location>
        <begin position="90"/>
        <end position="92"/>
    </location>
    <ligand>
        <name>FMN</name>
        <dbReference type="ChEBI" id="CHEBI:58210"/>
    </ligand>
</feature>
<evidence type="ECO:0000256" key="6">
    <source>
        <dbReference type="PIRSR" id="PIRSR000138-1"/>
    </source>
</evidence>
<dbReference type="STRING" id="1507870.A0A1V8TUP5"/>
<feature type="binding site" evidence="7">
    <location>
        <position position="271"/>
    </location>
    <ligand>
        <name>glyoxylate</name>
        <dbReference type="ChEBI" id="CHEBI:36655"/>
    </ligand>
</feature>
<evidence type="ECO:0000256" key="4">
    <source>
        <dbReference type="ARBA" id="ARBA00073420"/>
    </source>
</evidence>
<dbReference type="GO" id="GO:0005737">
    <property type="term" value="C:cytoplasm"/>
    <property type="evidence" value="ECO:0007669"/>
    <property type="project" value="UniProtKB-ARBA"/>
</dbReference>
<feature type="binding site" evidence="7">
    <location>
        <position position="269"/>
    </location>
    <ligand>
        <name>FMN</name>
        <dbReference type="ChEBI" id="CHEBI:58210"/>
    </ligand>
</feature>
<dbReference type="AlphaFoldDB" id="A0A1V8TUP5"/>
<gene>
    <name evidence="9" type="ORF">B0A48_00416</name>
</gene>
<evidence type="ECO:0000259" key="8">
    <source>
        <dbReference type="PROSITE" id="PS51349"/>
    </source>
</evidence>
<feature type="binding site" evidence="7">
    <location>
        <position position="274"/>
    </location>
    <ligand>
        <name>glyoxylate</name>
        <dbReference type="ChEBI" id="CHEBI:36655"/>
    </ligand>
</feature>
<keyword evidence="10" id="KW-1185">Reference proteome</keyword>
<dbReference type="Proteomes" id="UP000192596">
    <property type="component" value="Unassembled WGS sequence"/>
</dbReference>
<keyword evidence="7" id="KW-0288">FMN</keyword>
<dbReference type="PIRSF" id="PIRSF000138">
    <property type="entry name" value="Al-hdrx_acd_dh"/>
    <property type="match status" value="1"/>
</dbReference>
<evidence type="ECO:0000256" key="1">
    <source>
        <dbReference type="ARBA" id="ARBA00001917"/>
    </source>
</evidence>
<comment type="caution">
    <text evidence="9">The sequence shown here is derived from an EMBL/GenBank/DDBJ whole genome shotgun (WGS) entry which is preliminary data.</text>
</comment>
<dbReference type="InterPro" id="IPR037396">
    <property type="entry name" value="FMN_HAD"/>
</dbReference>
<proteinExistence type="inferred from homology"/>
<feature type="binding site" evidence="7">
    <location>
        <begin position="325"/>
        <end position="326"/>
    </location>
    <ligand>
        <name>FMN</name>
        <dbReference type="ChEBI" id="CHEBI:58210"/>
    </ligand>
</feature>
<dbReference type="FunFam" id="3.20.20.70:FF:000056">
    <property type="entry name" value="hydroxyacid oxidase 2"/>
    <property type="match status" value="1"/>
</dbReference>
<organism evidence="9 10">
    <name type="scientific">Cryoendolithus antarcticus</name>
    <dbReference type="NCBI Taxonomy" id="1507870"/>
    <lineage>
        <taxon>Eukaryota</taxon>
        <taxon>Fungi</taxon>
        <taxon>Dikarya</taxon>
        <taxon>Ascomycota</taxon>
        <taxon>Pezizomycotina</taxon>
        <taxon>Dothideomycetes</taxon>
        <taxon>Dothideomycetidae</taxon>
        <taxon>Cladosporiales</taxon>
        <taxon>Cladosporiaceae</taxon>
        <taxon>Cryoendolithus</taxon>
    </lineage>
</organism>
<feature type="binding site" evidence="7">
    <location>
        <position position="175"/>
    </location>
    <ligand>
        <name>FMN</name>
        <dbReference type="ChEBI" id="CHEBI:58210"/>
    </ligand>
</feature>
<name>A0A1V8TUP5_9PEZI</name>
<dbReference type="InterPro" id="IPR008259">
    <property type="entry name" value="FMN_hydac_DH_AS"/>
</dbReference>
<protein>
    <recommendedName>
        <fullName evidence="4">Oxidase FUB9</fullName>
    </recommendedName>
    <alternativeName>
        <fullName evidence="5">Fusaric acid biosynthesis protein 9</fullName>
    </alternativeName>
</protein>
<comment type="similarity">
    <text evidence="3">Belongs to the FMN-dependent alpha-hydroxy acid dehydrogenase family.</text>
</comment>
<dbReference type="GO" id="GO:0016491">
    <property type="term" value="F:oxidoreductase activity"/>
    <property type="evidence" value="ECO:0007669"/>
    <property type="project" value="UniProtKB-KW"/>
</dbReference>
<feature type="binding site" evidence="7">
    <location>
        <position position="147"/>
    </location>
    <ligand>
        <name>FMN</name>
        <dbReference type="ChEBI" id="CHEBI:58210"/>
    </ligand>
</feature>
<dbReference type="EMBL" id="NAJO01000001">
    <property type="protein sequence ID" value="OQO15034.1"/>
    <property type="molecule type" value="Genomic_DNA"/>
</dbReference>
<evidence type="ECO:0000256" key="5">
    <source>
        <dbReference type="ARBA" id="ARBA00083297"/>
    </source>
</evidence>
<evidence type="ECO:0000256" key="2">
    <source>
        <dbReference type="ARBA" id="ARBA00023002"/>
    </source>
</evidence>
<dbReference type="InParanoid" id="A0A1V8TUP5"/>
<feature type="binding site" evidence="7">
    <location>
        <position position="149"/>
    </location>
    <ligand>
        <name>glyoxylate</name>
        <dbReference type="ChEBI" id="CHEBI:36655"/>
    </ligand>
</feature>
<dbReference type="OrthoDB" id="1925334at2759"/>
<dbReference type="CDD" id="cd02809">
    <property type="entry name" value="alpha_hydroxyacid_oxid_FMN"/>
    <property type="match status" value="1"/>
</dbReference>